<evidence type="ECO:0000313" key="4">
    <source>
        <dbReference type="WormBase" id="SRAE_0000057200"/>
    </source>
</evidence>
<evidence type="ECO:0000313" key="2">
    <source>
        <dbReference type="Proteomes" id="UP000035682"/>
    </source>
</evidence>
<name>A0A090MT06_STRRB</name>
<sequence length="157" mass="18714">MEEYKKSINEIFKAMREYTKGKETNINDVSFKIKINNLFFVISETLKVVVSSEEKELLKNTEEIQTSKKKDTLHNNDFFKIMQCVDILESQIMNLQCQVAENIHKYEETLNDTKKLVNISRKLNEIQNQIWPQCKNIEENLKKMENCVLKTKRFTRE</sequence>
<dbReference type="CTD" id="36373816"/>
<accession>A0A090MT06</accession>
<dbReference type="WBParaSite" id="SRAE_0000057200.1">
    <property type="protein sequence ID" value="SRAE_0000057200.1"/>
    <property type="gene ID" value="WBGene00256318"/>
</dbReference>
<dbReference type="AlphaFoldDB" id="A0A090MT06"/>
<keyword evidence="2" id="KW-1185">Reference proteome</keyword>
<reference evidence="3" key="3">
    <citation type="submission" date="2020-12" db="UniProtKB">
        <authorList>
            <consortium name="WormBaseParasite"/>
        </authorList>
    </citation>
    <scope>IDENTIFICATION</scope>
</reference>
<reference evidence="2" key="2">
    <citation type="submission" date="2014-09" db="EMBL/GenBank/DDBJ databases">
        <authorList>
            <person name="Martin A.A."/>
        </authorList>
    </citation>
    <scope>NUCLEOTIDE SEQUENCE</scope>
    <source>
        <strain evidence="2">ED321</strain>
    </source>
</reference>
<dbReference type="WormBase" id="SRAE_0000057200">
    <property type="protein sequence ID" value="SRP07751"/>
    <property type="gene ID" value="WBGene00256318"/>
</dbReference>
<reference evidence="1" key="1">
    <citation type="submission" date="2014-09" db="EMBL/GenBank/DDBJ databases">
        <authorList>
            <person name="Aslett A.Martin."/>
        </authorList>
    </citation>
    <scope>NUCLEOTIDE SEQUENCE</scope>
    <source>
        <strain evidence="1">ED321 Heterogonic</strain>
    </source>
</reference>
<organism evidence="1">
    <name type="scientific">Strongyloides ratti</name>
    <name type="common">Parasitic roundworm</name>
    <dbReference type="NCBI Taxonomy" id="34506"/>
    <lineage>
        <taxon>Eukaryota</taxon>
        <taxon>Metazoa</taxon>
        <taxon>Ecdysozoa</taxon>
        <taxon>Nematoda</taxon>
        <taxon>Chromadorea</taxon>
        <taxon>Rhabditida</taxon>
        <taxon>Tylenchina</taxon>
        <taxon>Panagrolaimomorpha</taxon>
        <taxon>Strongyloidoidea</taxon>
        <taxon>Strongyloididae</taxon>
        <taxon>Strongyloides</taxon>
    </lineage>
</organism>
<dbReference type="RefSeq" id="XP_024500657.1">
    <property type="nucleotide sequence ID" value="XM_024646480.1"/>
</dbReference>
<gene>
    <name evidence="1 3 4" type="ORF">SRAE_0000057200</name>
</gene>
<protein>
    <submittedName>
        <fullName evidence="1 3">Uncharacterized protein</fullName>
    </submittedName>
</protein>
<evidence type="ECO:0000313" key="3">
    <source>
        <dbReference type="WBParaSite" id="SRAE_0000057200.1"/>
    </source>
</evidence>
<evidence type="ECO:0000313" key="1">
    <source>
        <dbReference type="EMBL" id="CEF61448.1"/>
    </source>
</evidence>
<dbReference type="EMBL" id="LN609408">
    <property type="protein sequence ID" value="CEF61448.1"/>
    <property type="molecule type" value="Genomic_DNA"/>
</dbReference>
<proteinExistence type="predicted"/>
<dbReference type="GeneID" id="36373816"/>
<dbReference type="Proteomes" id="UP000035682">
    <property type="component" value="Unplaced"/>
</dbReference>